<sequence length="122" mass="15015">MFYCFLVGMFFALCQWDGHPLDSLMSKALLNFQFHMIPFLWHSRFFHYFELDLPSLRKNIHADFRDRIVRRTYNPVTYFHKQRHVSWKDLYIVGRGENKVLCWRNRKINTWCLSPCLTLFKF</sequence>
<evidence type="ECO:0000313" key="3">
    <source>
        <dbReference type="Proteomes" id="UP000807342"/>
    </source>
</evidence>
<comment type="caution">
    <text evidence="2">The sequence shown here is derived from an EMBL/GenBank/DDBJ whole genome shotgun (WGS) entry which is preliminary data.</text>
</comment>
<protein>
    <submittedName>
        <fullName evidence="2">Uncharacterized protein</fullName>
    </submittedName>
</protein>
<dbReference type="AlphaFoldDB" id="A0A9P5WWU3"/>
<reference evidence="2" key="1">
    <citation type="submission" date="2020-11" db="EMBL/GenBank/DDBJ databases">
        <authorList>
            <consortium name="DOE Joint Genome Institute"/>
            <person name="Ahrendt S."/>
            <person name="Riley R."/>
            <person name="Andreopoulos W."/>
            <person name="Labutti K."/>
            <person name="Pangilinan J."/>
            <person name="Ruiz-Duenas F.J."/>
            <person name="Barrasa J.M."/>
            <person name="Sanchez-Garcia M."/>
            <person name="Camarero S."/>
            <person name="Miyauchi S."/>
            <person name="Serrano A."/>
            <person name="Linde D."/>
            <person name="Babiker R."/>
            <person name="Drula E."/>
            <person name="Ayuso-Fernandez I."/>
            <person name="Pacheco R."/>
            <person name="Padilla G."/>
            <person name="Ferreira P."/>
            <person name="Barriuso J."/>
            <person name="Kellner H."/>
            <person name="Castanera R."/>
            <person name="Alfaro M."/>
            <person name="Ramirez L."/>
            <person name="Pisabarro A.G."/>
            <person name="Kuo A."/>
            <person name="Tritt A."/>
            <person name="Lipzen A."/>
            <person name="He G."/>
            <person name="Yan M."/>
            <person name="Ng V."/>
            <person name="Cullen D."/>
            <person name="Martin F."/>
            <person name="Rosso M.-N."/>
            <person name="Henrissat B."/>
            <person name="Hibbett D."/>
            <person name="Martinez A.T."/>
            <person name="Grigoriev I.V."/>
        </authorList>
    </citation>
    <scope>NUCLEOTIDE SEQUENCE</scope>
    <source>
        <strain evidence="2">MF-IS2</strain>
    </source>
</reference>
<organism evidence="2 3">
    <name type="scientific">Macrolepiota fuliginosa MF-IS2</name>
    <dbReference type="NCBI Taxonomy" id="1400762"/>
    <lineage>
        <taxon>Eukaryota</taxon>
        <taxon>Fungi</taxon>
        <taxon>Dikarya</taxon>
        <taxon>Basidiomycota</taxon>
        <taxon>Agaricomycotina</taxon>
        <taxon>Agaricomycetes</taxon>
        <taxon>Agaricomycetidae</taxon>
        <taxon>Agaricales</taxon>
        <taxon>Agaricineae</taxon>
        <taxon>Agaricaceae</taxon>
        <taxon>Macrolepiota</taxon>
    </lineage>
</organism>
<feature type="signal peptide" evidence="1">
    <location>
        <begin position="1"/>
        <end position="16"/>
    </location>
</feature>
<evidence type="ECO:0000313" key="2">
    <source>
        <dbReference type="EMBL" id="KAF9439710.1"/>
    </source>
</evidence>
<feature type="chain" id="PRO_5040178619" evidence="1">
    <location>
        <begin position="17"/>
        <end position="122"/>
    </location>
</feature>
<name>A0A9P5WWU3_9AGAR</name>
<dbReference type="EMBL" id="MU153604">
    <property type="protein sequence ID" value="KAF9439710.1"/>
    <property type="molecule type" value="Genomic_DNA"/>
</dbReference>
<keyword evidence="1" id="KW-0732">Signal</keyword>
<proteinExistence type="predicted"/>
<evidence type="ECO:0000256" key="1">
    <source>
        <dbReference type="SAM" id="SignalP"/>
    </source>
</evidence>
<dbReference type="Proteomes" id="UP000807342">
    <property type="component" value="Unassembled WGS sequence"/>
</dbReference>
<gene>
    <name evidence="2" type="ORF">P691DRAFT_805742</name>
</gene>
<keyword evidence="3" id="KW-1185">Reference proteome</keyword>
<accession>A0A9P5WWU3</accession>